<dbReference type="Gene3D" id="3.90.220.20">
    <property type="entry name" value="DNA methylase specificity domains"/>
    <property type="match status" value="2"/>
</dbReference>
<evidence type="ECO:0000256" key="2">
    <source>
        <dbReference type="ARBA" id="ARBA00022747"/>
    </source>
</evidence>
<organism evidence="5 6">
    <name type="scientific">Micromonospora rubida</name>
    <dbReference type="NCBI Taxonomy" id="2697657"/>
    <lineage>
        <taxon>Bacteria</taxon>
        <taxon>Bacillati</taxon>
        <taxon>Actinomycetota</taxon>
        <taxon>Actinomycetes</taxon>
        <taxon>Micromonosporales</taxon>
        <taxon>Micromonosporaceae</taxon>
        <taxon>Micromonospora</taxon>
    </lineage>
</organism>
<feature type="domain" description="Type I restriction modification DNA specificity" evidence="4">
    <location>
        <begin position="52"/>
        <end position="167"/>
    </location>
</feature>
<dbReference type="EMBL" id="JBIRPU010000001">
    <property type="protein sequence ID" value="MFI0791605.1"/>
    <property type="molecule type" value="Genomic_DNA"/>
</dbReference>
<dbReference type="InterPro" id="IPR044946">
    <property type="entry name" value="Restrct_endonuc_typeI_TRD_sf"/>
</dbReference>
<dbReference type="InterPro" id="IPR000055">
    <property type="entry name" value="Restrct_endonuc_typeI_TRD"/>
</dbReference>
<evidence type="ECO:0000313" key="5">
    <source>
        <dbReference type="EMBL" id="MFI0791605.1"/>
    </source>
</evidence>
<dbReference type="Proteomes" id="UP001611075">
    <property type="component" value="Unassembled WGS sequence"/>
</dbReference>
<evidence type="ECO:0000259" key="4">
    <source>
        <dbReference type="Pfam" id="PF01420"/>
    </source>
</evidence>
<dbReference type="InterPro" id="IPR052021">
    <property type="entry name" value="Type-I_RS_S_subunit"/>
</dbReference>
<evidence type="ECO:0000256" key="1">
    <source>
        <dbReference type="ARBA" id="ARBA00010923"/>
    </source>
</evidence>
<gene>
    <name evidence="5" type="ORF">ACH4OY_02720</name>
</gene>
<sequence length="395" mass="43129">MVKMDAVTVGDILKPARMSVNIEPAVEYVAIGIKSFGKGIFHYPPTPGADLGKLRFFRFPAGALALSNIQAWEGAIGVTSEADAVAVASNRFLFYVPVDKDRVDVRYLHHYFLGESGLAAIRGASPGSAKRNRTLGIERFERIRLPLPPIEEQRRIVDLVKTVDKVIEGARACLDKMTKLRSQLIDSIRVNGKSVLLSDVAVVSKGRTLPIECQGRQVGEVSWFKISDMSTPENLFGYRRAAARMTLHDIKQKGGQILPVGAVVFPRVGGSILTENKRIADVECAVDENHLVVSPNSGTNPEFLLGAIESLRLSSLVQTGAVPSLNMGLIRSVRLPWTTGEHQNALGEVLGVTRKYGATHTDYLRRLEALRSELLTALLAGEHQIPESYDDLLGA</sequence>
<comment type="similarity">
    <text evidence="1">Belongs to the type-I restriction system S methylase family.</text>
</comment>
<keyword evidence="2" id="KW-0680">Restriction system</keyword>
<evidence type="ECO:0000313" key="6">
    <source>
        <dbReference type="Proteomes" id="UP001611075"/>
    </source>
</evidence>
<proteinExistence type="inferred from homology"/>
<keyword evidence="3" id="KW-0238">DNA-binding</keyword>
<dbReference type="GO" id="GO:0004519">
    <property type="term" value="F:endonuclease activity"/>
    <property type="evidence" value="ECO:0007669"/>
    <property type="project" value="UniProtKB-KW"/>
</dbReference>
<dbReference type="SUPFAM" id="SSF116734">
    <property type="entry name" value="DNA methylase specificity domain"/>
    <property type="match status" value="2"/>
</dbReference>
<keyword evidence="6" id="KW-1185">Reference proteome</keyword>
<protein>
    <submittedName>
        <fullName evidence="5">Restriction endonuclease subunit S</fullName>
        <ecNumber evidence="5">3.1.21.-</ecNumber>
    </submittedName>
</protein>
<name>A0ABW7SEH8_9ACTN</name>
<dbReference type="PANTHER" id="PTHR30408:SF12">
    <property type="entry name" value="TYPE I RESTRICTION ENZYME MJAVIII SPECIFICITY SUBUNIT"/>
    <property type="match status" value="1"/>
</dbReference>
<keyword evidence="5" id="KW-0540">Nuclease</keyword>
<comment type="caution">
    <text evidence="5">The sequence shown here is derived from an EMBL/GenBank/DDBJ whole genome shotgun (WGS) entry which is preliminary data.</text>
</comment>
<dbReference type="EC" id="3.1.21.-" evidence="5"/>
<keyword evidence="5" id="KW-0255">Endonuclease</keyword>
<accession>A0ABW7SEH8</accession>
<dbReference type="PANTHER" id="PTHR30408">
    <property type="entry name" value="TYPE-1 RESTRICTION ENZYME ECOKI SPECIFICITY PROTEIN"/>
    <property type="match status" value="1"/>
</dbReference>
<evidence type="ECO:0000256" key="3">
    <source>
        <dbReference type="ARBA" id="ARBA00023125"/>
    </source>
</evidence>
<dbReference type="RefSeq" id="WP_387026526.1">
    <property type="nucleotide sequence ID" value="NZ_JBIRPU010000001.1"/>
</dbReference>
<keyword evidence="5" id="KW-0378">Hydrolase</keyword>
<dbReference type="Pfam" id="PF01420">
    <property type="entry name" value="Methylase_S"/>
    <property type="match status" value="1"/>
</dbReference>
<reference evidence="5 6" key="1">
    <citation type="submission" date="2024-10" db="EMBL/GenBank/DDBJ databases">
        <title>The Natural Products Discovery Center: Release of the First 8490 Sequenced Strains for Exploring Actinobacteria Biosynthetic Diversity.</title>
        <authorList>
            <person name="Kalkreuter E."/>
            <person name="Kautsar S.A."/>
            <person name="Yang D."/>
            <person name="Bader C.D."/>
            <person name="Teijaro C.N."/>
            <person name="Fluegel L."/>
            <person name="Davis C.M."/>
            <person name="Simpson J.R."/>
            <person name="Lauterbach L."/>
            <person name="Steele A.D."/>
            <person name="Gui C."/>
            <person name="Meng S."/>
            <person name="Li G."/>
            <person name="Viehrig K."/>
            <person name="Ye F."/>
            <person name="Su P."/>
            <person name="Kiefer A.F."/>
            <person name="Nichols A."/>
            <person name="Cepeda A.J."/>
            <person name="Yan W."/>
            <person name="Fan B."/>
            <person name="Jiang Y."/>
            <person name="Adhikari A."/>
            <person name="Zheng C.-J."/>
            <person name="Schuster L."/>
            <person name="Cowan T.M."/>
            <person name="Smanski M.J."/>
            <person name="Chevrette M.G."/>
            <person name="De Carvalho L.P.S."/>
            <person name="Shen B."/>
        </authorList>
    </citation>
    <scope>NUCLEOTIDE SEQUENCE [LARGE SCALE GENOMIC DNA]</scope>
    <source>
        <strain evidence="5 6">NPDC021253</strain>
    </source>
</reference>
<dbReference type="GO" id="GO:0016787">
    <property type="term" value="F:hydrolase activity"/>
    <property type="evidence" value="ECO:0007669"/>
    <property type="project" value="UniProtKB-KW"/>
</dbReference>